<feature type="region of interest" description="Disordered" evidence="6">
    <location>
        <begin position="157"/>
        <end position="177"/>
    </location>
</feature>
<feature type="region of interest" description="Disordered" evidence="6">
    <location>
        <begin position="100"/>
        <end position="122"/>
    </location>
</feature>
<dbReference type="GO" id="GO:0008270">
    <property type="term" value="F:zinc ion binding"/>
    <property type="evidence" value="ECO:0007669"/>
    <property type="project" value="UniProtKB-KW"/>
</dbReference>
<dbReference type="PROSITE" id="PS51999">
    <property type="entry name" value="ZF_GRF"/>
    <property type="match status" value="1"/>
</dbReference>
<keyword evidence="3" id="KW-0862">Zinc</keyword>
<gene>
    <name evidence="8" type="ORF">B7463_g1964</name>
</gene>
<proteinExistence type="predicted"/>
<evidence type="ECO:0000313" key="9">
    <source>
        <dbReference type="Proteomes" id="UP000258309"/>
    </source>
</evidence>
<comment type="caution">
    <text evidence="8">The sequence shown here is derived from an EMBL/GenBank/DDBJ whole genome shotgun (WGS) entry which is preliminary data.</text>
</comment>
<feature type="non-terminal residue" evidence="8">
    <location>
        <position position="343"/>
    </location>
</feature>
<evidence type="ECO:0000256" key="5">
    <source>
        <dbReference type="SAM" id="Coils"/>
    </source>
</evidence>
<evidence type="ECO:0000256" key="3">
    <source>
        <dbReference type="ARBA" id="ARBA00022833"/>
    </source>
</evidence>
<dbReference type="EMBL" id="NCSJ02000022">
    <property type="protein sequence ID" value="RFU34316.1"/>
    <property type="molecule type" value="Genomic_DNA"/>
</dbReference>
<reference evidence="8 9" key="1">
    <citation type="submission" date="2018-05" db="EMBL/GenBank/DDBJ databases">
        <title>Draft genome sequence of Scytalidium lignicola DSM 105466, a ubiquitous saprotrophic fungus.</title>
        <authorList>
            <person name="Buettner E."/>
            <person name="Gebauer A.M."/>
            <person name="Hofrichter M."/>
            <person name="Liers C."/>
            <person name="Kellner H."/>
        </authorList>
    </citation>
    <scope>NUCLEOTIDE SEQUENCE [LARGE SCALE GENOMIC DNA]</scope>
    <source>
        <strain evidence="8 9">DSM 105466</strain>
    </source>
</reference>
<dbReference type="Proteomes" id="UP000258309">
    <property type="component" value="Unassembled WGS sequence"/>
</dbReference>
<dbReference type="OMA" id="WFWTCAQ"/>
<accession>A0A3E2HLQ1</accession>
<organism evidence="8 9">
    <name type="scientific">Scytalidium lignicola</name>
    <name type="common">Hyphomycete</name>
    <dbReference type="NCBI Taxonomy" id="5539"/>
    <lineage>
        <taxon>Eukaryota</taxon>
        <taxon>Fungi</taxon>
        <taxon>Dikarya</taxon>
        <taxon>Ascomycota</taxon>
        <taxon>Pezizomycotina</taxon>
        <taxon>Leotiomycetes</taxon>
        <taxon>Leotiomycetes incertae sedis</taxon>
        <taxon>Scytalidium</taxon>
    </lineage>
</organism>
<name>A0A3E2HLQ1_SCYLI</name>
<protein>
    <recommendedName>
        <fullName evidence="7">GRF-type domain-containing protein</fullName>
    </recommendedName>
</protein>
<evidence type="ECO:0000256" key="2">
    <source>
        <dbReference type="ARBA" id="ARBA00022771"/>
    </source>
</evidence>
<evidence type="ECO:0000256" key="6">
    <source>
        <dbReference type="SAM" id="MobiDB-lite"/>
    </source>
</evidence>
<evidence type="ECO:0000313" key="8">
    <source>
        <dbReference type="EMBL" id="RFU34316.1"/>
    </source>
</evidence>
<dbReference type="STRING" id="5539.A0A3E2HLQ1"/>
<feature type="coiled-coil region" evidence="5">
    <location>
        <begin position="291"/>
        <end position="318"/>
    </location>
</feature>
<dbReference type="Pfam" id="PF06839">
    <property type="entry name" value="Zn_ribbon_GRF"/>
    <property type="match status" value="1"/>
</dbReference>
<evidence type="ECO:0000259" key="7">
    <source>
        <dbReference type="PROSITE" id="PS51999"/>
    </source>
</evidence>
<feature type="non-terminal residue" evidence="8">
    <location>
        <position position="1"/>
    </location>
</feature>
<keyword evidence="2 4" id="KW-0863">Zinc-finger</keyword>
<evidence type="ECO:0000256" key="1">
    <source>
        <dbReference type="ARBA" id="ARBA00022723"/>
    </source>
</evidence>
<keyword evidence="5" id="KW-0175">Coiled coil</keyword>
<dbReference type="OrthoDB" id="430051at2759"/>
<keyword evidence="1" id="KW-0479">Metal-binding</keyword>
<keyword evidence="9" id="KW-1185">Reference proteome</keyword>
<evidence type="ECO:0000256" key="4">
    <source>
        <dbReference type="PROSITE-ProRule" id="PRU01343"/>
    </source>
</evidence>
<dbReference type="InterPro" id="IPR010666">
    <property type="entry name" value="Znf_GRF"/>
</dbReference>
<dbReference type="AlphaFoldDB" id="A0A3E2HLQ1"/>
<feature type="domain" description="GRF-type" evidence="7">
    <location>
        <begin position="34"/>
        <end position="78"/>
    </location>
</feature>
<sequence>MFKSPFKGAESADEPGTPKKIPLKGLFADGIWHCNCKPRLPASRFRVRKEGRNKGRWFYTCQKPKEEACNFFLWEDMAVGREVKVIFDNSHSELDVRHKTPLKETPRKRTIKGDNETSKESLPKLAAQGDDEFGSFPLSAEDVGEIVGAAERQLETPRKTIKASQYATPRSTKRQDKISALPTPMTERKDEDVFTTPATKRKANIFERNESFGLQTPSKTPSLKRSFDTSMSSDHGEISLNNYDITNEIMDLLKDQVIDDETLSSLRSLLSKHALRTSGIARGRDISRLGLKNKDIKIAELQERIRALETEREMDKTIIRHFKSDMANSIANRGGGSRGKRRS</sequence>